<name>A0ABT0U058_9BACT</name>
<reference evidence="2 3" key="1">
    <citation type="journal article" date="2022" name="Syst. Appl. Microbiol.">
        <title>Rhodopirellula aestuarii sp. nov., a novel member of the genus Rhodopirellula isolated from brackish sediments collected in the Tagus River estuary, Portugal.</title>
        <authorList>
            <person name="Vitorino I.R."/>
            <person name="Klimek D."/>
            <person name="Calusinska M."/>
            <person name="Lobo-da-Cunha A."/>
            <person name="Vasconcelos V."/>
            <person name="Lage O.M."/>
        </authorList>
    </citation>
    <scope>NUCLEOTIDE SEQUENCE [LARGE SCALE GENOMIC DNA]</scope>
    <source>
        <strain evidence="2 3">ICT_H3.1</strain>
    </source>
</reference>
<evidence type="ECO:0000256" key="1">
    <source>
        <dbReference type="SAM" id="Phobius"/>
    </source>
</evidence>
<keyword evidence="1" id="KW-1133">Transmembrane helix</keyword>
<keyword evidence="3" id="KW-1185">Reference proteome</keyword>
<feature type="transmembrane region" description="Helical" evidence="1">
    <location>
        <begin position="267"/>
        <end position="285"/>
    </location>
</feature>
<keyword evidence="1" id="KW-0472">Membrane</keyword>
<keyword evidence="1" id="KW-0812">Transmembrane</keyword>
<feature type="transmembrane region" description="Helical" evidence="1">
    <location>
        <begin position="35"/>
        <end position="54"/>
    </location>
</feature>
<protein>
    <recommendedName>
        <fullName evidence="4">DUF2029 domain-containing protein</fullName>
    </recommendedName>
</protein>
<dbReference type="Proteomes" id="UP001202961">
    <property type="component" value="Unassembled WGS sequence"/>
</dbReference>
<organism evidence="2 3">
    <name type="scientific">Aporhodopirellula aestuarii</name>
    <dbReference type="NCBI Taxonomy" id="2950107"/>
    <lineage>
        <taxon>Bacteria</taxon>
        <taxon>Pseudomonadati</taxon>
        <taxon>Planctomycetota</taxon>
        <taxon>Planctomycetia</taxon>
        <taxon>Pirellulales</taxon>
        <taxon>Pirellulaceae</taxon>
        <taxon>Aporhodopirellula</taxon>
    </lineage>
</organism>
<comment type="caution">
    <text evidence="2">The sequence shown here is derived from an EMBL/GenBank/DDBJ whole genome shotgun (WGS) entry which is preliminary data.</text>
</comment>
<dbReference type="EMBL" id="JAMQBK010000018">
    <property type="protein sequence ID" value="MCM2370206.1"/>
    <property type="molecule type" value="Genomic_DNA"/>
</dbReference>
<sequence length="577" mass="64130">MSNEHPNHGSLREHTSRTGDVRRNLTANSAVTKRLAGIAIISTLFYGIIAWLSWRFELDSAGVDRPIVLVLILFAAAFIAYVFASLTIMRGPANSHTLKLIMGAAVIFRVVMLFSLPIQEVDLYRYLWDGAVGAEGVSPFTFSPEDVRNAVESPTENAELARLVALLHREPPLAEILDHVHFPELPTIYPPTSQAVFAAVSLLTPNSASLLTRVLIIKAVLIAFDLATLILVIQILRLCKRPVALCISYAWCPLIMKEVANSGHLDAIAVFLTTLAVYMFARSLQAPRGHASRLGKAAAAFVLALGVGAKLYPVVLVPLFATMVYRRDGMRAVLMPAILFAATATVLLIPLSHNRNPDADPSRGVVTFLQRWEMNDFLFALVNENLKPEAGQPPHDLAWYSVMPESFRTTIIENVASRMNVPVEQAPYLITRFVTGLIFLLISFSIAWKAANPADQTCDPISVLGASVFLTLAWFWLLCPTQNPWYWTWTLPFLPFAKSRVWLAMSGLVLVYYLRFWLGYHFPTTAVLGSRYTGTAFFDSVVTWIEFAPWFGCLIAVHLYRRWRLNAATASNESGHV</sequence>
<accession>A0ABT0U058</accession>
<feature type="transmembrane region" description="Helical" evidence="1">
    <location>
        <begin position="333"/>
        <end position="351"/>
    </location>
</feature>
<gene>
    <name evidence="2" type="ORF">NB063_06165</name>
</gene>
<feature type="transmembrane region" description="Helical" evidence="1">
    <location>
        <begin position="100"/>
        <end position="118"/>
    </location>
</feature>
<dbReference type="Pfam" id="PF26314">
    <property type="entry name" value="MptA_B_family"/>
    <property type="match status" value="1"/>
</dbReference>
<feature type="transmembrane region" description="Helical" evidence="1">
    <location>
        <begin position="460"/>
        <end position="479"/>
    </location>
</feature>
<evidence type="ECO:0000313" key="2">
    <source>
        <dbReference type="EMBL" id="MCM2370206.1"/>
    </source>
</evidence>
<evidence type="ECO:0008006" key="4">
    <source>
        <dbReference type="Google" id="ProtNLM"/>
    </source>
</evidence>
<feature type="transmembrane region" description="Helical" evidence="1">
    <location>
        <begin position="215"/>
        <end position="236"/>
    </location>
</feature>
<feature type="transmembrane region" description="Helical" evidence="1">
    <location>
        <begin position="500"/>
        <end position="520"/>
    </location>
</feature>
<evidence type="ECO:0000313" key="3">
    <source>
        <dbReference type="Proteomes" id="UP001202961"/>
    </source>
</evidence>
<dbReference type="RefSeq" id="WP_250927877.1">
    <property type="nucleotide sequence ID" value="NZ_JAMQBK010000018.1"/>
</dbReference>
<feature type="transmembrane region" description="Helical" evidence="1">
    <location>
        <begin position="540"/>
        <end position="560"/>
    </location>
</feature>
<proteinExistence type="predicted"/>
<feature type="transmembrane region" description="Helical" evidence="1">
    <location>
        <begin position="297"/>
        <end position="321"/>
    </location>
</feature>
<feature type="transmembrane region" description="Helical" evidence="1">
    <location>
        <begin position="66"/>
        <end position="88"/>
    </location>
</feature>
<feature type="transmembrane region" description="Helical" evidence="1">
    <location>
        <begin position="428"/>
        <end position="448"/>
    </location>
</feature>